<organism evidence="2 3">
    <name type="scientific">Romanomermis culicivorax</name>
    <name type="common">Nematode worm</name>
    <dbReference type="NCBI Taxonomy" id="13658"/>
    <lineage>
        <taxon>Eukaryota</taxon>
        <taxon>Metazoa</taxon>
        <taxon>Ecdysozoa</taxon>
        <taxon>Nematoda</taxon>
        <taxon>Enoplea</taxon>
        <taxon>Dorylaimia</taxon>
        <taxon>Mermithida</taxon>
        <taxon>Mermithoidea</taxon>
        <taxon>Mermithidae</taxon>
        <taxon>Romanomermis</taxon>
    </lineage>
</organism>
<dbReference type="WBParaSite" id="nRc.2.0.1.t44527-RA">
    <property type="protein sequence ID" value="nRc.2.0.1.t44527-RA"/>
    <property type="gene ID" value="nRc.2.0.1.g44527"/>
</dbReference>
<evidence type="ECO:0000313" key="3">
    <source>
        <dbReference type="WBParaSite" id="nRc.2.0.1.t44527-RA"/>
    </source>
</evidence>
<dbReference type="AlphaFoldDB" id="A0A915L0D5"/>
<dbReference type="Proteomes" id="UP000887565">
    <property type="component" value="Unplaced"/>
</dbReference>
<feature type="region of interest" description="Disordered" evidence="1">
    <location>
        <begin position="1"/>
        <end position="60"/>
    </location>
</feature>
<sequence length="109" mass="11254">MAGGGNKRFVKPSGPFSRQPTSTSASNASPRVAGGATSPRFAAQQPTQTQPQSPAANAGVYASTAAAATSHDRSPVQSNIHNGIGKFFLLVGILGFFLDFDDFTVDLVI</sequence>
<protein>
    <submittedName>
        <fullName evidence="3">Uncharacterized protein</fullName>
    </submittedName>
</protein>
<evidence type="ECO:0000256" key="1">
    <source>
        <dbReference type="SAM" id="MobiDB-lite"/>
    </source>
</evidence>
<proteinExistence type="predicted"/>
<evidence type="ECO:0000313" key="2">
    <source>
        <dbReference type="Proteomes" id="UP000887565"/>
    </source>
</evidence>
<feature type="compositionally biased region" description="Polar residues" evidence="1">
    <location>
        <begin position="16"/>
        <end position="29"/>
    </location>
</feature>
<accession>A0A915L0D5</accession>
<keyword evidence="2" id="KW-1185">Reference proteome</keyword>
<feature type="compositionally biased region" description="Low complexity" evidence="1">
    <location>
        <begin position="42"/>
        <end position="60"/>
    </location>
</feature>
<reference evidence="3" key="1">
    <citation type="submission" date="2022-11" db="UniProtKB">
        <authorList>
            <consortium name="WormBaseParasite"/>
        </authorList>
    </citation>
    <scope>IDENTIFICATION</scope>
</reference>
<name>A0A915L0D5_ROMCU</name>